<dbReference type="SUPFAM" id="SSF52266">
    <property type="entry name" value="SGNH hydrolase"/>
    <property type="match status" value="1"/>
</dbReference>
<reference evidence="2" key="1">
    <citation type="journal article" date="2019" name="Plant J.">
        <title>Chlorella vulgaris genome assembly and annotation reveals the molecular basis for metabolic acclimation to high light conditions.</title>
        <authorList>
            <person name="Cecchin M."/>
            <person name="Marcolungo L."/>
            <person name="Rossato M."/>
            <person name="Girolomoni L."/>
            <person name="Cosentino E."/>
            <person name="Cuine S."/>
            <person name="Li-Beisson Y."/>
            <person name="Delledonne M."/>
            <person name="Ballottari M."/>
        </authorList>
    </citation>
    <scope>NUCLEOTIDE SEQUENCE</scope>
    <source>
        <strain evidence="2">211/11P</strain>
    </source>
</reference>
<dbReference type="AlphaFoldDB" id="A0A9D4TJF4"/>
<proteinExistence type="predicted"/>
<dbReference type="Proteomes" id="UP001055712">
    <property type="component" value="Unassembled WGS sequence"/>
</dbReference>
<reference evidence="2" key="2">
    <citation type="submission" date="2020-11" db="EMBL/GenBank/DDBJ databases">
        <authorList>
            <person name="Cecchin M."/>
            <person name="Marcolungo L."/>
            <person name="Rossato M."/>
            <person name="Girolomoni L."/>
            <person name="Cosentino E."/>
            <person name="Cuine S."/>
            <person name="Li-Beisson Y."/>
            <person name="Delledonne M."/>
            <person name="Ballottari M."/>
        </authorList>
    </citation>
    <scope>NUCLEOTIDE SEQUENCE</scope>
    <source>
        <strain evidence="2">211/11P</strain>
        <tissue evidence="2">Whole cell</tissue>
    </source>
</reference>
<keyword evidence="1" id="KW-0472">Membrane</keyword>
<comment type="caution">
    <text evidence="2">The sequence shown here is derived from an EMBL/GenBank/DDBJ whole genome shotgun (WGS) entry which is preliminary data.</text>
</comment>
<evidence type="ECO:0000313" key="2">
    <source>
        <dbReference type="EMBL" id="KAI3427119.1"/>
    </source>
</evidence>
<accession>A0A9D4TJF4</accession>
<dbReference type="OrthoDB" id="511120at2759"/>
<keyword evidence="1" id="KW-1133">Transmembrane helix</keyword>
<name>A0A9D4TJF4_CHLVU</name>
<protein>
    <submittedName>
        <fullName evidence="2">Uncharacterized protein</fullName>
    </submittedName>
</protein>
<keyword evidence="1" id="KW-0812">Transmembrane</keyword>
<evidence type="ECO:0000313" key="3">
    <source>
        <dbReference type="Proteomes" id="UP001055712"/>
    </source>
</evidence>
<keyword evidence="3" id="KW-1185">Reference proteome</keyword>
<organism evidence="2 3">
    <name type="scientific">Chlorella vulgaris</name>
    <name type="common">Green alga</name>
    <dbReference type="NCBI Taxonomy" id="3077"/>
    <lineage>
        <taxon>Eukaryota</taxon>
        <taxon>Viridiplantae</taxon>
        <taxon>Chlorophyta</taxon>
        <taxon>core chlorophytes</taxon>
        <taxon>Trebouxiophyceae</taxon>
        <taxon>Chlorellales</taxon>
        <taxon>Chlorellaceae</taxon>
        <taxon>Chlorella clade</taxon>
        <taxon>Chlorella</taxon>
    </lineage>
</organism>
<evidence type="ECO:0000256" key="1">
    <source>
        <dbReference type="SAM" id="Phobius"/>
    </source>
</evidence>
<dbReference type="EMBL" id="SIDB01000010">
    <property type="protein sequence ID" value="KAI3427119.1"/>
    <property type="molecule type" value="Genomic_DNA"/>
</dbReference>
<sequence>MVEVANALHIASSTTSLLTCLVVLLYMLHPVLDGGSLPRPIGLLGSSSSSTRGERHQHDCLLAVSDGWWQRTDPSVEISWANLPSHIAVRNTKDAFVAYNESLAYQWAWHPHSECHIQRRDRPEVRQVFGNKRLGFIGDSHVRYFHNWVATALGGQEYSKVDSKQPQIKHNKGQHIAPLNVTMAVNMTHLASEIQAYLEEWSEPWPDLLLMDSSVWHLFTNKNISDYTAQMLGLLHTIKSRVPPSTTLVWLSPPPRHAIKAPHYVDLPAEWIRLYNRVAVDLGFTYPAGPAHHLDLYTLALDCLPWCSREGLHVVDTVNELALQILANLLLQIDGWSH</sequence>
<gene>
    <name evidence="2" type="ORF">D9Q98_007056</name>
</gene>
<feature type="transmembrane region" description="Helical" evidence="1">
    <location>
        <begin position="6"/>
        <end position="28"/>
    </location>
</feature>